<proteinExistence type="predicted"/>
<dbReference type="SUPFAM" id="SSF57850">
    <property type="entry name" value="RING/U-box"/>
    <property type="match status" value="1"/>
</dbReference>
<evidence type="ECO:0000256" key="1">
    <source>
        <dbReference type="ARBA" id="ARBA00000900"/>
    </source>
</evidence>
<sequence length="186" mass="21153">MAQGTVAGIPHVLVLGFRRTLLDYILILLWIPQLLTLTKHLLQLSTKDEEDACPICLEDYDAENPHVMTKCEHHFRCVAFLNGWRDETPVPSDCATKTNVARSNLTFRLRVQMSGSNSSEFLLWNSRKQKEVHHVGYHDMSNEGNNDDETRINVSQLPDDAPHLDRLDNAWPKQTGTLTEAQQHPG</sequence>
<evidence type="ECO:0000313" key="9">
    <source>
        <dbReference type="EMBL" id="THU44309.1"/>
    </source>
</evidence>
<dbReference type="EMBL" id="PYDT01000011">
    <property type="protein sequence ID" value="THU44309.1"/>
    <property type="molecule type" value="Genomic_DNA"/>
</dbReference>
<evidence type="ECO:0000256" key="3">
    <source>
        <dbReference type="ARBA" id="ARBA00022679"/>
    </source>
</evidence>
<keyword evidence="3" id="KW-0808">Transferase</keyword>
<evidence type="ECO:0000256" key="2">
    <source>
        <dbReference type="ARBA" id="ARBA00012483"/>
    </source>
</evidence>
<evidence type="ECO:0000256" key="5">
    <source>
        <dbReference type="ARBA" id="ARBA00022771"/>
    </source>
</evidence>
<dbReference type="AlphaFoldDB" id="A0A4S8I9H3"/>
<evidence type="ECO:0000256" key="4">
    <source>
        <dbReference type="ARBA" id="ARBA00022723"/>
    </source>
</evidence>
<keyword evidence="4" id="KW-0479">Metal-binding</keyword>
<keyword evidence="6" id="KW-0833">Ubl conjugation pathway</keyword>
<dbReference type="GO" id="GO:0008270">
    <property type="term" value="F:zinc ion binding"/>
    <property type="evidence" value="ECO:0007669"/>
    <property type="project" value="UniProtKB-KW"/>
</dbReference>
<evidence type="ECO:0000256" key="7">
    <source>
        <dbReference type="ARBA" id="ARBA00022833"/>
    </source>
</evidence>
<keyword evidence="5" id="KW-0863">Zinc-finger</keyword>
<evidence type="ECO:0000313" key="10">
    <source>
        <dbReference type="Proteomes" id="UP000317650"/>
    </source>
</evidence>
<feature type="region of interest" description="Disordered" evidence="8">
    <location>
        <begin position="138"/>
        <end position="186"/>
    </location>
</feature>
<reference evidence="9 10" key="1">
    <citation type="journal article" date="2019" name="Nat. Plants">
        <title>Genome sequencing of Musa balbisiana reveals subgenome evolution and function divergence in polyploid bananas.</title>
        <authorList>
            <person name="Yao X."/>
        </authorList>
    </citation>
    <scope>NUCLEOTIDE SEQUENCE [LARGE SCALE GENOMIC DNA]</scope>
    <source>
        <strain evidence="10">cv. DH-PKW</strain>
        <tissue evidence="9">Leaves</tissue>
    </source>
</reference>
<feature type="compositionally biased region" description="Polar residues" evidence="8">
    <location>
        <begin position="172"/>
        <end position="186"/>
    </location>
</feature>
<dbReference type="EC" id="2.3.2.27" evidence="2"/>
<dbReference type="InterPro" id="IPR013083">
    <property type="entry name" value="Znf_RING/FYVE/PHD"/>
</dbReference>
<dbReference type="Proteomes" id="UP000317650">
    <property type="component" value="Chromosome 2"/>
</dbReference>
<dbReference type="PANTHER" id="PTHR46463">
    <property type="entry name" value="ZINC FINGER, RING/FYVE/PHD-TYPE"/>
    <property type="match status" value="1"/>
</dbReference>
<name>A0A4S8I9H3_MUSBA</name>
<dbReference type="Gene3D" id="3.30.40.10">
    <property type="entry name" value="Zinc/RING finger domain, C3HC4 (zinc finger)"/>
    <property type="match status" value="1"/>
</dbReference>
<accession>A0A4S8I9H3</accession>
<gene>
    <name evidence="9" type="ORF">C4D60_Mb02t06060</name>
</gene>
<keyword evidence="7" id="KW-0862">Zinc</keyword>
<dbReference type="PANTHER" id="PTHR46463:SF89">
    <property type="entry name" value="E3 UBIQUITIN-PROTEIN LIGASE RHB1A-RELATED"/>
    <property type="match status" value="1"/>
</dbReference>
<evidence type="ECO:0000256" key="8">
    <source>
        <dbReference type="SAM" id="MobiDB-lite"/>
    </source>
</evidence>
<comment type="catalytic activity">
    <reaction evidence="1">
        <text>S-ubiquitinyl-[E2 ubiquitin-conjugating enzyme]-L-cysteine + [acceptor protein]-L-lysine = [E2 ubiquitin-conjugating enzyme]-L-cysteine + N(6)-ubiquitinyl-[acceptor protein]-L-lysine.</text>
        <dbReference type="EC" id="2.3.2.27"/>
    </reaction>
</comment>
<organism evidence="9 10">
    <name type="scientific">Musa balbisiana</name>
    <name type="common">Banana</name>
    <dbReference type="NCBI Taxonomy" id="52838"/>
    <lineage>
        <taxon>Eukaryota</taxon>
        <taxon>Viridiplantae</taxon>
        <taxon>Streptophyta</taxon>
        <taxon>Embryophyta</taxon>
        <taxon>Tracheophyta</taxon>
        <taxon>Spermatophyta</taxon>
        <taxon>Magnoliopsida</taxon>
        <taxon>Liliopsida</taxon>
        <taxon>Zingiberales</taxon>
        <taxon>Musaceae</taxon>
        <taxon>Musa</taxon>
    </lineage>
</organism>
<protein>
    <recommendedName>
        <fullName evidence="2">RING-type E3 ubiquitin transferase</fullName>
        <ecNumber evidence="2">2.3.2.27</ecNumber>
    </recommendedName>
</protein>
<evidence type="ECO:0000256" key="6">
    <source>
        <dbReference type="ARBA" id="ARBA00022786"/>
    </source>
</evidence>
<keyword evidence="10" id="KW-1185">Reference proteome</keyword>
<comment type="caution">
    <text evidence="9">The sequence shown here is derived from an EMBL/GenBank/DDBJ whole genome shotgun (WGS) entry which is preliminary data.</text>
</comment>
<dbReference type="GO" id="GO:0061630">
    <property type="term" value="F:ubiquitin protein ligase activity"/>
    <property type="evidence" value="ECO:0007669"/>
    <property type="project" value="UniProtKB-EC"/>
</dbReference>